<evidence type="ECO:0000313" key="1">
    <source>
        <dbReference type="EMBL" id="PPR88591.1"/>
    </source>
</evidence>
<dbReference type="EMBL" id="KZ668227">
    <property type="protein sequence ID" value="PPR88591.1"/>
    <property type="molecule type" value="Genomic_DNA"/>
</dbReference>
<gene>
    <name evidence="1" type="ORF">GOBAR_AA32104</name>
</gene>
<reference evidence="1 2" key="1">
    <citation type="submission" date="2015-01" db="EMBL/GenBank/DDBJ databases">
        <title>Genome of allotetraploid Gossypium barbadense reveals genomic plasticity and fiber elongation in cotton evolution.</title>
        <authorList>
            <person name="Chen X."/>
            <person name="Liu X."/>
            <person name="Zhao B."/>
            <person name="Zheng H."/>
            <person name="Hu Y."/>
            <person name="Lu G."/>
            <person name="Yang C."/>
            <person name="Chen J."/>
            <person name="Shan C."/>
            <person name="Zhang L."/>
            <person name="Zhou Y."/>
            <person name="Wang L."/>
            <person name="Guo W."/>
            <person name="Bai Y."/>
            <person name="Ruan J."/>
            <person name="Shangguan X."/>
            <person name="Mao Y."/>
            <person name="Jiang J."/>
            <person name="Zhu Y."/>
            <person name="Lei J."/>
            <person name="Kang H."/>
            <person name="Chen S."/>
            <person name="He X."/>
            <person name="Wang R."/>
            <person name="Wang Y."/>
            <person name="Chen J."/>
            <person name="Wang L."/>
            <person name="Yu S."/>
            <person name="Wang B."/>
            <person name="Wei J."/>
            <person name="Song S."/>
            <person name="Lu X."/>
            <person name="Gao Z."/>
            <person name="Gu W."/>
            <person name="Deng X."/>
            <person name="Ma D."/>
            <person name="Wang S."/>
            <person name="Liang W."/>
            <person name="Fang L."/>
            <person name="Cai C."/>
            <person name="Zhu X."/>
            <person name="Zhou B."/>
            <person name="Zhang Y."/>
            <person name="Chen Z."/>
            <person name="Xu S."/>
            <person name="Zhu R."/>
            <person name="Wang S."/>
            <person name="Zhang T."/>
            <person name="Zhao G."/>
        </authorList>
    </citation>
    <scope>NUCLEOTIDE SEQUENCE [LARGE SCALE GENOMIC DNA]</scope>
    <source>
        <strain evidence="2">cv. Xinhai21</strain>
        <tissue evidence="1">Leaf</tissue>
    </source>
</reference>
<sequence>MSSSGPERGLRGHISRVIRRDGIELAGLFGKHPRLQSRRGQPGWHWAEVGQVGRRRVKTNCFLPGERSRAKAPRPDLRSGLGRGVGWINSNSLMPSRRNVGGVRRLVNRNEAIFEHFPKVDIHSDAGGGLVKESREAAASPYQVVEKHRLSVRECSFGMSLRSSASRRRWPLLGTGSVEGTKGIAQKGRLTERGVVQFLRKQALRFCPAYPLGVPACGASCGRSALRWWLMPHTT</sequence>
<accession>A0A2P5WBX2</accession>
<protein>
    <submittedName>
        <fullName evidence="1">Uncharacterized protein</fullName>
    </submittedName>
</protein>
<organism evidence="1 2">
    <name type="scientific">Gossypium barbadense</name>
    <name type="common">Sea Island cotton</name>
    <name type="synonym">Hibiscus barbadensis</name>
    <dbReference type="NCBI Taxonomy" id="3634"/>
    <lineage>
        <taxon>Eukaryota</taxon>
        <taxon>Viridiplantae</taxon>
        <taxon>Streptophyta</taxon>
        <taxon>Embryophyta</taxon>
        <taxon>Tracheophyta</taxon>
        <taxon>Spermatophyta</taxon>
        <taxon>Magnoliopsida</taxon>
        <taxon>eudicotyledons</taxon>
        <taxon>Gunneridae</taxon>
        <taxon>Pentapetalae</taxon>
        <taxon>rosids</taxon>
        <taxon>malvids</taxon>
        <taxon>Malvales</taxon>
        <taxon>Malvaceae</taxon>
        <taxon>Malvoideae</taxon>
        <taxon>Gossypium</taxon>
    </lineage>
</organism>
<dbReference type="Proteomes" id="UP000239757">
    <property type="component" value="Unassembled WGS sequence"/>
</dbReference>
<proteinExistence type="predicted"/>
<name>A0A2P5WBX2_GOSBA</name>
<dbReference type="AlphaFoldDB" id="A0A2P5WBX2"/>
<evidence type="ECO:0000313" key="2">
    <source>
        <dbReference type="Proteomes" id="UP000239757"/>
    </source>
</evidence>